<keyword evidence="4 8" id="KW-0812">Transmembrane</keyword>
<dbReference type="FunFam" id="1.20.1250.20:FF:000429">
    <property type="entry name" value="MFS drug efflux transporter, putative"/>
    <property type="match status" value="1"/>
</dbReference>
<dbReference type="Proteomes" id="UP000016933">
    <property type="component" value="Unassembled WGS sequence"/>
</dbReference>
<proteinExistence type="inferred from homology"/>
<sequence length="558" mass="59841">MDGKGCQEASHYSTGDPGHDRHTEAHKLDHIAHQDSTRQDSILDDNPSTSPPRDIHGIKWTLVVISLISVTFLWGLDGTITADMQVTFVRQFHSIDKLAYNSTAFFLGAAATVLTWGQIYGQLNAKYVFITCIIIFEAGSALCGAAPNIDALIAGRCICGVGGSGMYVGVLTLLSMTTSEKERALYMGFPGITWGIGTVSGPIIGGAFAQGSATWRWGFYINLCVGALFAPVYLLLVPSKDARPGASWRDRLANIDYVGLVLLAGSTTCVILAICFGGLTFPWDSGSMIALWTVGGVLFILFAIQQAKGSFARQVVFPVAMMKRPNVLIIFFNETCSATACFLPCYFIPLFFQYIRDESALLAGVHLLPFICFMVSTVMVCGTVVSKTGRWLPWFFYGGALVLTGGALMYTVSPTTSTAKIYGYTILIGSGTGAYIQMPFNACQECVDPALIPAAVGLITWAQLAAPAITLSIANAVFLNTAKNKLATILPPDAPALSIVSGVGKDYLQRLKQETREEVVGAIVHSLGKSYVLVITSGALTLVLSVFLLNRIGGRTKH</sequence>
<dbReference type="HOGENOM" id="CLU_000960_22_1_1"/>
<feature type="transmembrane region" description="Helical" evidence="8">
    <location>
        <begin position="289"/>
        <end position="307"/>
    </location>
</feature>
<feature type="transmembrane region" description="Helical" evidence="8">
    <location>
        <begin position="98"/>
        <end position="120"/>
    </location>
</feature>
<reference evidence="11" key="1">
    <citation type="journal article" date="2012" name="PLoS Genet.">
        <title>The genomes of the fungal plant pathogens Cladosporium fulvum and Dothistroma septosporum reveal adaptation to different hosts and lifestyles but also signatures of common ancestry.</title>
        <authorList>
            <person name="de Wit P.J.G.M."/>
            <person name="van der Burgt A."/>
            <person name="Oekmen B."/>
            <person name="Stergiopoulos I."/>
            <person name="Abd-Elsalam K.A."/>
            <person name="Aerts A.L."/>
            <person name="Bahkali A.H."/>
            <person name="Beenen H.G."/>
            <person name="Chettri P."/>
            <person name="Cox M.P."/>
            <person name="Datema E."/>
            <person name="de Vries R.P."/>
            <person name="Dhillon B."/>
            <person name="Ganley A.R."/>
            <person name="Griffiths S.A."/>
            <person name="Guo Y."/>
            <person name="Hamelin R.C."/>
            <person name="Henrissat B."/>
            <person name="Kabir M.S."/>
            <person name="Jashni M.K."/>
            <person name="Kema G."/>
            <person name="Klaubauf S."/>
            <person name="Lapidus A."/>
            <person name="Levasseur A."/>
            <person name="Lindquist E."/>
            <person name="Mehrabi R."/>
            <person name="Ohm R.A."/>
            <person name="Owen T.J."/>
            <person name="Salamov A."/>
            <person name="Schwelm A."/>
            <person name="Schijlen E."/>
            <person name="Sun H."/>
            <person name="van den Burg H.A."/>
            <person name="van Ham R.C.H.J."/>
            <person name="Zhang S."/>
            <person name="Goodwin S.B."/>
            <person name="Grigoriev I.V."/>
            <person name="Collemare J."/>
            <person name="Bradshaw R.E."/>
        </authorList>
    </citation>
    <scope>NUCLEOTIDE SEQUENCE [LARGE SCALE GENOMIC DNA]</scope>
    <source>
        <strain evidence="11">NZE10 / CBS 128990</strain>
    </source>
</reference>
<dbReference type="eggNOG" id="KOG0254">
    <property type="taxonomic scope" value="Eukaryota"/>
</dbReference>
<feature type="transmembrane region" description="Helical" evidence="8">
    <location>
        <begin position="153"/>
        <end position="174"/>
    </location>
</feature>
<feature type="region of interest" description="Disordered" evidence="7">
    <location>
        <begin position="1"/>
        <end position="23"/>
    </location>
</feature>
<evidence type="ECO:0000256" key="7">
    <source>
        <dbReference type="SAM" id="MobiDB-lite"/>
    </source>
</evidence>
<evidence type="ECO:0000256" key="8">
    <source>
        <dbReference type="SAM" id="Phobius"/>
    </source>
</evidence>
<dbReference type="OrthoDB" id="10021397at2759"/>
<feature type="transmembrane region" description="Helical" evidence="8">
    <location>
        <begin position="217"/>
        <end position="236"/>
    </location>
</feature>
<dbReference type="AlphaFoldDB" id="N1PUN9"/>
<feature type="transmembrane region" description="Helical" evidence="8">
    <location>
        <begin position="361"/>
        <end position="382"/>
    </location>
</feature>
<feature type="transmembrane region" description="Helical" evidence="8">
    <location>
        <begin position="530"/>
        <end position="549"/>
    </location>
</feature>
<dbReference type="SUPFAM" id="SSF103473">
    <property type="entry name" value="MFS general substrate transporter"/>
    <property type="match status" value="1"/>
</dbReference>
<dbReference type="EMBL" id="KB446536">
    <property type="protein sequence ID" value="EME47191.1"/>
    <property type="molecule type" value="Genomic_DNA"/>
</dbReference>
<evidence type="ECO:0000256" key="3">
    <source>
        <dbReference type="ARBA" id="ARBA00022448"/>
    </source>
</evidence>
<name>N1PUN9_DOTSN</name>
<keyword evidence="3" id="KW-0813">Transport</keyword>
<evidence type="ECO:0000256" key="5">
    <source>
        <dbReference type="ARBA" id="ARBA00022989"/>
    </source>
</evidence>
<feature type="transmembrane region" description="Helical" evidence="8">
    <location>
        <begin position="257"/>
        <end position="283"/>
    </location>
</feature>
<dbReference type="InterPro" id="IPR020846">
    <property type="entry name" value="MFS_dom"/>
</dbReference>
<comment type="similarity">
    <text evidence="2">Belongs to the major facilitator superfamily. TCR/Tet family.</text>
</comment>
<evidence type="ECO:0000256" key="6">
    <source>
        <dbReference type="ARBA" id="ARBA00023136"/>
    </source>
</evidence>
<evidence type="ECO:0000313" key="10">
    <source>
        <dbReference type="EMBL" id="EME47191.1"/>
    </source>
</evidence>
<gene>
    <name evidence="10" type="ORF">DOTSEDRAFT_124412</name>
</gene>
<keyword evidence="6 8" id="KW-0472">Membrane</keyword>
<feature type="transmembrane region" description="Helical" evidence="8">
    <location>
        <begin position="57"/>
        <end position="76"/>
    </location>
</feature>
<dbReference type="OMA" id="FGMKWER"/>
<evidence type="ECO:0000256" key="1">
    <source>
        <dbReference type="ARBA" id="ARBA00004141"/>
    </source>
</evidence>
<dbReference type="InterPro" id="IPR011701">
    <property type="entry name" value="MFS"/>
</dbReference>
<comment type="subcellular location">
    <subcellularLocation>
        <location evidence="1">Membrane</location>
        <topology evidence="1">Multi-pass membrane protein</topology>
    </subcellularLocation>
</comment>
<keyword evidence="11" id="KW-1185">Reference proteome</keyword>
<feature type="transmembrane region" description="Helical" evidence="8">
    <location>
        <begin position="328"/>
        <end position="355"/>
    </location>
</feature>
<feature type="transmembrane region" description="Helical" evidence="8">
    <location>
        <begin position="186"/>
        <end position="205"/>
    </location>
</feature>
<feature type="transmembrane region" description="Helical" evidence="8">
    <location>
        <begin position="127"/>
        <end position="147"/>
    </location>
</feature>
<evidence type="ECO:0000259" key="9">
    <source>
        <dbReference type="PROSITE" id="PS50850"/>
    </source>
</evidence>
<dbReference type="PANTHER" id="PTHR23501">
    <property type="entry name" value="MAJOR FACILITATOR SUPERFAMILY"/>
    <property type="match status" value="1"/>
</dbReference>
<protein>
    <recommendedName>
        <fullName evidence="9">Major facilitator superfamily (MFS) profile domain-containing protein</fullName>
    </recommendedName>
</protein>
<evidence type="ECO:0000313" key="11">
    <source>
        <dbReference type="Proteomes" id="UP000016933"/>
    </source>
</evidence>
<dbReference type="PROSITE" id="PS50850">
    <property type="entry name" value="MFS"/>
    <property type="match status" value="1"/>
</dbReference>
<evidence type="ECO:0000256" key="2">
    <source>
        <dbReference type="ARBA" id="ARBA00007520"/>
    </source>
</evidence>
<dbReference type="GO" id="GO:0022857">
    <property type="term" value="F:transmembrane transporter activity"/>
    <property type="evidence" value="ECO:0007669"/>
    <property type="project" value="InterPro"/>
</dbReference>
<organism evidence="10 11">
    <name type="scientific">Dothistroma septosporum (strain NZE10 / CBS 128990)</name>
    <name type="common">Red band needle blight fungus</name>
    <name type="synonym">Mycosphaerella pini</name>
    <dbReference type="NCBI Taxonomy" id="675120"/>
    <lineage>
        <taxon>Eukaryota</taxon>
        <taxon>Fungi</taxon>
        <taxon>Dikarya</taxon>
        <taxon>Ascomycota</taxon>
        <taxon>Pezizomycotina</taxon>
        <taxon>Dothideomycetes</taxon>
        <taxon>Dothideomycetidae</taxon>
        <taxon>Mycosphaerellales</taxon>
        <taxon>Mycosphaerellaceae</taxon>
        <taxon>Dothistroma</taxon>
    </lineage>
</organism>
<reference evidence="10 11" key="2">
    <citation type="journal article" date="2012" name="PLoS Pathog.">
        <title>Diverse lifestyles and strategies of plant pathogenesis encoded in the genomes of eighteen Dothideomycetes fungi.</title>
        <authorList>
            <person name="Ohm R.A."/>
            <person name="Feau N."/>
            <person name="Henrissat B."/>
            <person name="Schoch C.L."/>
            <person name="Horwitz B.A."/>
            <person name="Barry K.W."/>
            <person name="Condon B.J."/>
            <person name="Copeland A.C."/>
            <person name="Dhillon B."/>
            <person name="Glaser F."/>
            <person name="Hesse C.N."/>
            <person name="Kosti I."/>
            <person name="LaButti K."/>
            <person name="Lindquist E.A."/>
            <person name="Lucas S."/>
            <person name="Salamov A.A."/>
            <person name="Bradshaw R.E."/>
            <person name="Ciuffetti L."/>
            <person name="Hamelin R.C."/>
            <person name="Kema G.H.J."/>
            <person name="Lawrence C."/>
            <person name="Scott J.A."/>
            <person name="Spatafora J.W."/>
            <person name="Turgeon B.G."/>
            <person name="de Wit P.J.G.M."/>
            <person name="Zhong S."/>
            <person name="Goodwin S.B."/>
            <person name="Grigoriev I.V."/>
        </authorList>
    </citation>
    <scope>NUCLEOTIDE SEQUENCE [LARGE SCALE GENOMIC DNA]</scope>
    <source>
        <strain evidence="11">NZE10 / CBS 128990</strain>
    </source>
</reference>
<dbReference type="GO" id="GO:0005886">
    <property type="term" value="C:plasma membrane"/>
    <property type="evidence" value="ECO:0007669"/>
    <property type="project" value="TreeGrafter"/>
</dbReference>
<dbReference type="InterPro" id="IPR036259">
    <property type="entry name" value="MFS_trans_sf"/>
</dbReference>
<dbReference type="PANTHER" id="PTHR23501:SF12">
    <property type="entry name" value="MAJOR FACILITATOR SUPERFAMILY (MFS) PROFILE DOMAIN-CONTAINING PROTEIN-RELATED"/>
    <property type="match status" value="1"/>
</dbReference>
<keyword evidence="5 8" id="KW-1133">Transmembrane helix</keyword>
<feature type="transmembrane region" description="Helical" evidence="8">
    <location>
        <begin position="394"/>
        <end position="413"/>
    </location>
</feature>
<dbReference type="Gene3D" id="1.20.1250.20">
    <property type="entry name" value="MFS general substrate transporter like domains"/>
    <property type="match status" value="1"/>
</dbReference>
<feature type="transmembrane region" description="Helical" evidence="8">
    <location>
        <begin position="450"/>
        <end position="474"/>
    </location>
</feature>
<feature type="domain" description="Major facilitator superfamily (MFS) profile" evidence="9">
    <location>
        <begin position="63"/>
        <end position="553"/>
    </location>
</feature>
<accession>N1PUN9</accession>
<evidence type="ECO:0000256" key="4">
    <source>
        <dbReference type="ARBA" id="ARBA00022692"/>
    </source>
</evidence>
<dbReference type="Pfam" id="PF07690">
    <property type="entry name" value="MFS_1"/>
    <property type="match status" value="1"/>
</dbReference>